<evidence type="ECO:0000256" key="1">
    <source>
        <dbReference type="SAM" id="Phobius"/>
    </source>
</evidence>
<keyword evidence="3" id="KW-1185">Reference proteome</keyword>
<feature type="transmembrane region" description="Helical" evidence="1">
    <location>
        <begin position="16"/>
        <end position="37"/>
    </location>
</feature>
<keyword evidence="1" id="KW-1133">Transmembrane helix</keyword>
<gene>
    <name evidence="2" type="ordered locus">BN140_0969</name>
</gene>
<keyword evidence="1" id="KW-0812">Transmembrane</keyword>
<evidence type="ECO:0000313" key="3">
    <source>
        <dbReference type="Proteomes" id="UP000009007"/>
    </source>
</evidence>
<sequence>MVASRRGLFFNIVKKIIGYIVVIVVSVTLTAIGGYLFSNDTVLFIELLIAILIFAIIVGVVLYSLELVRTFEDFREKFFFKDVTLRDFSKTVTFSTNTEGNSVCVVETTHDIENHMDSIYKQYLVEINSDIYAPSSSECNILLNGEPIHLSEKDAEYELCSTKKFDSEGKETLKHMTSKFYIPVEIEPRSISTFTIRYLTTAYDNAYRNKTEYIGMRINQKTDKLRITVKLEGDIRNKYQLARSENFSGGLRKIFAIADASDQRMLNYENILKEKRIIPKYSDEQITWTIYKPKVGYRYFIYFTLKEVQQNPLYT</sequence>
<organism evidence="2 3">
    <name type="scientific">Methanoculleus bourgensis (strain ATCC 43281 / DSM 3045 / OCM 15 / MS2)</name>
    <name type="common">Methanogenium bourgense</name>
    <dbReference type="NCBI Taxonomy" id="1201294"/>
    <lineage>
        <taxon>Archaea</taxon>
        <taxon>Methanobacteriati</taxon>
        <taxon>Methanobacteriota</taxon>
        <taxon>Stenosarchaea group</taxon>
        <taxon>Methanomicrobia</taxon>
        <taxon>Methanomicrobiales</taxon>
        <taxon>Methanomicrobiaceae</taxon>
        <taxon>Methanoculleus</taxon>
    </lineage>
</organism>
<dbReference type="AlphaFoldDB" id="I7LJE3"/>
<protein>
    <submittedName>
        <fullName evidence="2">Uncharacterized protein</fullName>
    </submittedName>
</protein>
<keyword evidence="1" id="KW-0472">Membrane</keyword>
<proteinExistence type="predicted"/>
<dbReference type="KEGG" id="mbg:BN140_0969"/>
<feature type="transmembrane region" description="Helical" evidence="1">
    <location>
        <begin position="43"/>
        <end position="65"/>
    </location>
</feature>
<reference evidence="3" key="1">
    <citation type="journal article" date="2012" name="J. Bacteriol.">
        <title>Complete genome sequence of the hydrogenotrophic, methanogenic archaeon Methanoculleus bourgensis strain MS2T, isolated from a sewage sludge digester.</title>
        <authorList>
            <person name="Maus I."/>
            <person name="Wibberg D."/>
            <person name="Stantscheff R."/>
            <person name="Eikmeyer F.G."/>
            <person name="Seffner A."/>
            <person name="Boelter J."/>
            <person name="Szczepanowski R."/>
            <person name="Blom J."/>
            <person name="Jaenicke S."/>
            <person name="Konig H."/>
            <person name="Puhler A."/>
            <person name="Schluter A."/>
        </authorList>
    </citation>
    <scope>NUCLEOTIDE SEQUENCE [LARGE SCALE GENOMIC DNA]</scope>
    <source>
        <strain evidence="3">ATCC 43281 / DSM 3045 / OCM 15 / MS2</strain>
    </source>
</reference>
<dbReference type="Proteomes" id="UP000009007">
    <property type="component" value="Chromosome I"/>
</dbReference>
<dbReference type="PATRIC" id="fig|1201294.9.peg.1072"/>
<name>I7LJE3_METBM</name>
<dbReference type="RefSeq" id="WP_014866868.1">
    <property type="nucleotide sequence ID" value="NC_018227.2"/>
</dbReference>
<dbReference type="HOGENOM" id="CLU_881700_0_0_2"/>
<evidence type="ECO:0000313" key="2">
    <source>
        <dbReference type="EMBL" id="CCJ35892.1"/>
    </source>
</evidence>
<dbReference type="EMBL" id="HE964772">
    <property type="protein sequence ID" value="CCJ35892.1"/>
    <property type="molecule type" value="Genomic_DNA"/>
</dbReference>
<dbReference type="GeneID" id="42854542"/>
<accession>I7LJE3</accession>